<name>A0A0G1B4D8_9BACT</name>
<proteinExistence type="inferred from homology"/>
<comment type="caution">
    <text evidence="8">The sequence shown here is derived from an EMBL/GenBank/DDBJ whole genome shotgun (WGS) entry which is preliminary data.</text>
</comment>
<keyword evidence="4" id="KW-0808">Transferase</keyword>
<dbReference type="SMART" id="SM00562">
    <property type="entry name" value="NDK"/>
    <property type="match status" value="1"/>
</dbReference>
<comment type="caution">
    <text evidence="6">Lacks conserved residue(s) required for the propagation of feature annotation.</text>
</comment>
<dbReference type="EMBL" id="LCCN01000007">
    <property type="protein sequence ID" value="KKS32413.1"/>
    <property type="molecule type" value="Genomic_DNA"/>
</dbReference>
<comment type="cofactor">
    <cofactor evidence="1">
        <name>Mg(2+)</name>
        <dbReference type="ChEBI" id="CHEBI:18420"/>
    </cofactor>
</comment>
<evidence type="ECO:0000313" key="9">
    <source>
        <dbReference type="Proteomes" id="UP000034160"/>
    </source>
</evidence>
<dbReference type="Pfam" id="PF00334">
    <property type="entry name" value="NDK"/>
    <property type="match status" value="2"/>
</dbReference>
<protein>
    <recommendedName>
        <fullName evidence="3">nucleoside-diphosphate kinase</fullName>
        <ecNumber evidence="3">2.7.4.6</ecNumber>
    </recommendedName>
</protein>
<evidence type="ECO:0000256" key="5">
    <source>
        <dbReference type="ARBA" id="ARBA00022777"/>
    </source>
</evidence>
<dbReference type="SUPFAM" id="SSF54919">
    <property type="entry name" value="Nucleoside diphosphate kinase, NDK"/>
    <property type="match status" value="1"/>
</dbReference>
<reference evidence="8 9" key="1">
    <citation type="journal article" date="2015" name="Nature">
        <title>rRNA introns, odd ribosomes, and small enigmatic genomes across a large radiation of phyla.</title>
        <authorList>
            <person name="Brown C.T."/>
            <person name="Hug L.A."/>
            <person name="Thomas B.C."/>
            <person name="Sharon I."/>
            <person name="Castelle C.J."/>
            <person name="Singh A."/>
            <person name="Wilkins M.J."/>
            <person name="Williams K.H."/>
            <person name="Banfield J.F."/>
        </authorList>
    </citation>
    <scope>NUCLEOTIDE SEQUENCE [LARGE SCALE GENOMIC DNA]</scope>
</reference>
<organism evidence="8 9">
    <name type="scientific">Candidatus Amesbacteria bacterium GW2011_GWA2_42_12</name>
    <dbReference type="NCBI Taxonomy" id="1618356"/>
    <lineage>
        <taxon>Bacteria</taxon>
        <taxon>Candidatus Amesiibacteriota</taxon>
    </lineage>
</organism>
<evidence type="ECO:0000256" key="1">
    <source>
        <dbReference type="ARBA" id="ARBA00001946"/>
    </source>
</evidence>
<comment type="similarity">
    <text evidence="2 6">Belongs to the NDK family.</text>
</comment>
<dbReference type="InterPro" id="IPR036850">
    <property type="entry name" value="NDK-like_dom_sf"/>
</dbReference>
<evidence type="ECO:0000313" key="8">
    <source>
        <dbReference type="EMBL" id="KKS32413.1"/>
    </source>
</evidence>
<evidence type="ECO:0000259" key="7">
    <source>
        <dbReference type="SMART" id="SM00562"/>
    </source>
</evidence>
<dbReference type="AlphaFoldDB" id="A0A0G1B4D8"/>
<gene>
    <name evidence="8" type="ORF">UU93_C0007G0018</name>
</gene>
<sequence>MNFVQQTVVLVKPDGMKKRIVGDVISRFERVGFKIVAMKLVWVSRDHVGKHYKDEREYLTGVGNNTLGDYKKYGLDANENLGTDDAYEVGKMIRNANMDALSSGPLVAMLWEGLDAIQVVRKMVGATNTSIAVPGTIRGDYSADLFIHATMKKRPIRTLVHASGNVEEAEFEKKLWFKKEEIFEYRMPDED</sequence>
<dbReference type="InterPro" id="IPR034907">
    <property type="entry name" value="NDK-like_dom"/>
</dbReference>
<keyword evidence="5 8" id="KW-0418">Kinase</keyword>
<evidence type="ECO:0000256" key="4">
    <source>
        <dbReference type="ARBA" id="ARBA00022679"/>
    </source>
</evidence>
<dbReference type="EC" id="2.7.4.6" evidence="3"/>
<dbReference type="STRING" id="1618356.UU93_C0007G0018"/>
<evidence type="ECO:0000256" key="2">
    <source>
        <dbReference type="ARBA" id="ARBA00008142"/>
    </source>
</evidence>
<dbReference type="PANTHER" id="PTHR11349">
    <property type="entry name" value="NUCLEOSIDE DIPHOSPHATE KINASE"/>
    <property type="match status" value="1"/>
</dbReference>
<dbReference type="Proteomes" id="UP000034160">
    <property type="component" value="Unassembled WGS sequence"/>
</dbReference>
<dbReference type="PATRIC" id="fig|1618356.3.peg.433"/>
<feature type="domain" description="Nucleoside diphosphate kinase-like" evidence="7">
    <location>
        <begin position="4"/>
        <end position="184"/>
    </location>
</feature>
<evidence type="ECO:0000256" key="3">
    <source>
        <dbReference type="ARBA" id="ARBA00012966"/>
    </source>
</evidence>
<dbReference type="PROSITE" id="PS51374">
    <property type="entry name" value="NDPK_LIKE"/>
    <property type="match status" value="1"/>
</dbReference>
<accession>A0A0G1B4D8</accession>
<evidence type="ECO:0000256" key="6">
    <source>
        <dbReference type="PROSITE-ProRule" id="PRU00706"/>
    </source>
</evidence>
<dbReference type="Gene3D" id="3.30.70.141">
    <property type="entry name" value="Nucleoside diphosphate kinase-like domain"/>
    <property type="match status" value="1"/>
</dbReference>
<dbReference type="GO" id="GO:0004550">
    <property type="term" value="F:nucleoside diphosphate kinase activity"/>
    <property type="evidence" value="ECO:0007669"/>
    <property type="project" value="UniProtKB-EC"/>
</dbReference>